<reference evidence="6 7" key="1">
    <citation type="submission" date="2023-10" db="EMBL/GenBank/DDBJ databases">
        <title>A novel Glycoside Hydrolase 43-Like Enzyme from Clostrdium boliviensis is an Endo-xylanase, and a Candidate for Xylooligosaccharides Production from Different Xylan Substrates.</title>
        <authorList>
            <person name="Alvarez M.T."/>
            <person name="Rocabado-Villegas L.R."/>
            <person name="Salas-Veizaga D.M."/>
            <person name="Linares-Pasten J.A."/>
            <person name="Gudmundsdottir E.E."/>
            <person name="Hreggvidsson G.O."/>
            <person name="Adlercreutz P."/>
            <person name="Nordberg Karlsson E."/>
        </authorList>
    </citation>
    <scope>NUCLEOTIDE SEQUENCE [LARGE SCALE GENOMIC DNA]</scope>
    <source>
        <strain evidence="6 7">E-1</strain>
    </source>
</reference>
<comment type="similarity">
    <text evidence="2">Belongs to the FliS family.</text>
</comment>
<keyword evidence="3" id="KW-0963">Cytoplasm</keyword>
<evidence type="ECO:0000256" key="2">
    <source>
        <dbReference type="ARBA" id="ARBA00008787"/>
    </source>
</evidence>
<dbReference type="Gene3D" id="1.20.120.340">
    <property type="entry name" value="Flagellar protein FliS"/>
    <property type="match status" value="1"/>
</dbReference>
<keyword evidence="6" id="KW-0282">Flagellum</keyword>
<comment type="subcellular location">
    <subcellularLocation>
        <location evidence="1">Cytoplasm</location>
        <location evidence="1">Cytosol</location>
    </subcellularLocation>
</comment>
<comment type="caution">
    <text evidence="6">The sequence shown here is derived from an EMBL/GenBank/DDBJ whole genome shotgun (WGS) entry which is preliminary data.</text>
</comment>
<dbReference type="CDD" id="cd16098">
    <property type="entry name" value="FliS"/>
    <property type="match status" value="1"/>
</dbReference>
<evidence type="ECO:0000256" key="5">
    <source>
        <dbReference type="ARBA" id="ARBA00023186"/>
    </source>
</evidence>
<keyword evidence="6" id="KW-0966">Cell projection</keyword>
<evidence type="ECO:0000313" key="6">
    <source>
        <dbReference type="EMBL" id="MDW2798118.1"/>
    </source>
</evidence>
<dbReference type="EMBL" id="JAWONS010000179">
    <property type="protein sequence ID" value="MDW2798118.1"/>
    <property type="molecule type" value="Genomic_DNA"/>
</dbReference>
<evidence type="ECO:0000256" key="1">
    <source>
        <dbReference type="ARBA" id="ARBA00004514"/>
    </source>
</evidence>
<protein>
    <submittedName>
        <fullName evidence="6">Flagellar export chaperone FliS</fullName>
    </submittedName>
</protein>
<dbReference type="InterPro" id="IPR036584">
    <property type="entry name" value="FliS_sf"/>
</dbReference>
<keyword evidence="7" id="KW-1185">Reference proteome</keyword>
<dbReference type="Proteomes" id="UP001276854">
    <property type="component" value="Unassembled WGS sequence"/>
</dbReference>
<proteinExistence type="inferred from homology"/>
<dbReference type="SUPFAM" id="SSF101116">
    <property type="entry name" value="Flagellar export chaperone FliS"/>
    <property type="match status" value="1"/>
</dbReference>
<dbReference type="Pfam" id="PF02561">
    <property type="entry name" value="FliS"/>
    <property type="match status" value="1"/>
</dbReference>
<accession>A0ABU4GMC8</accession>
<dbReference type="RefSeq" id="WP_318064355.1">
    <property type="nucleotide sequence ID" value="NZ_JAWONS010000179.1"/>
</dbReference>
<keyword evidence="5" id="KW-0143">Chaperone</keyword>
<name>A0ABU4GMC8_9CLOT</name>
<evidence type="ECO:0000256" key="4">
    <source>
        <dbReference type="ARBA" id="ARBA00022795"/>
    </source>
</evidence>
<organism evidence="6 7">
    <name type="scientific">Clostridium boliviensis</name>
    <dbReference type="NCBI Taxonomy" id="318465"/>
    <lineage>
        <taxon>Bacteria</taxon>
        <taxon>Bacillati</taxon>
        <taxon>Bacillota</taxon>
        <taxon>Clostridia</taxon>
        <taxon>Eubacteriales</taxon>
        <taxon>Clostridiaceae</taxon>
        <taxon>Clostridium</taxon>
    </lineage>
</organism>
<dbReference type="PANTHER" id="PTHR34773:SF1">
    <property type="entry name" value="FLAGELLAR SECRETION CHAPERONE FLIS"/>
    <property type="match status" value="1"/>
</dbReference>
<keyword evidence="4" id="KW-1005">Bacterial flagellum biogenesis</keyword>
<sequence length="122" mass="14456">MAVNGYQHYKEQTVNTMTAGEMLNLLYDELLKRLTRSELALENKDYELFEQSIQRSMDIVTYLKDTLNFQYEISNELKRLYDFFLYELVRIKAGRNSAVISEIRPLIMDLRDSFREAQRIGG</sequence>
<dbReference type="InterPro" id="IPR003713">
    <property type="entry name" value="FliS"/>
</dbReference>
<evidence type="ECO:0000256" key="3">
    <source>
        <dbReference type="ARBA" id="ARBA00022490"/>
    </source>
</evidence>
<dbReference type="NCBIfam" id="TIGR00208">
    <property type="entry name" value="fliS"/>
    <property type="match status" value="1"/>
</dbReference>
<evidence type="ECO:0000313" key="7">
    <source>
        <dbReference type="Proteomes" id="UP001276854"/>
    </source>
</evidence>
<keyword evidence="6" id="KW-0969">Cilium</keyword>
<dbReference type="PANTHER" id="PTHR34773">
    <property type="entry name" value="FLAGELLAR SECRETION CHAPERONE FLIS"/>
    <property type="match status" value="1"/>
</dbReference>
<gene>
    <name evidence="6" type="primary">fliS</name>
    <name evidence="6" type="ORF">RZO55_11075</name>
</gene>